<proteinExistence type="predicted"/>
<protein>
    <recommendedName>
        <fullName evidence="4">Lipoprotein</fullName>
    </recommendedName>
</protein>
<name>A0ABS7CSJ6_9BACT</name>
<evidence type="ECO:0000256" key="1">
    <source>
        <dbReference type="SAM" id="SignalP"/>
    </source>
</evidence>
<feature type="chain" id="PRO_5045762649" description="Lipoprotein" evidence="1">
    <location>
        <begin position="22"/>
        <end position="197"/>
    </location>
</feature>
<reference evidence="2 3" key="1">
    <citation type="journal article" date="2016" name="Int. J. Syst. Evol. Microbiol.">
        <title>Pontibacter aydingkolensis sp. nov., isolated from soil of a salt lake.</title>
        <authorList>
            <person name="Osman G."/>
            <person name="Zhang T."/>
            <person name="Lou K."/>
            <person name="Gao Y."/>
            <person name="Chang W."/>
            <person name="Lin Q."/>
            <person name="Yang H.M."/>
            <person name="Huo X.D."/>
            <person name="Wang N."/>
        </authorList>
    </citation>
    <scope>NUCLEOTIDE SEQUENCE [LARGE SCALE GENOMIC DNA]</scope>
    <source>
        <strain evidence="2 3">KACC 19255</strain>
    </source>
</reference>
<evidence type="ECO:0008006" key="4">
    <source>
        <dbReference type="Google" id="ProtNLM"/>
    </source>
</evidence>
<keyword evidence="3" id="KW-1185">Reference proteome</keyword>
<accession>A0ABS7CSJ6</accession>
<organism evidence="2 3">
    <name type="scientific">Pontibacter aydingkolensis</name>
    <dbReference type="NCBI Taxonomy" id="1911536"/>
    <lineage>
        <taxon>Bacteria</taxon>
        <taxon>Pseudomonadati</taxon>
        <taxon>Bacteroidota</taxon>
        <taxon>Cytophagia</taxon>
        <taxon>Cytophagales</taxon>
        <taxon>Hymenobacteraceae</taxon>
        <taxon>Pontibacter</taxon>
    </lineage>
</organism>
<comment type="caution">
    <text evidence="2">The sequence shown here is derived from an EMBL/GenBank/DDBJ whole genome shotgun (WGS) entry which is preliminary data.</text>
</comment>
<dbReference type="EMBL" id="JAHYXK010000004">
    <property type="protein sequence ID" value="MBW7466790.1"/>
    <property type="molecule type" value="Genomic_DNA"/>
</dbReference>
<evidence type="ECO:0000313" key="2">
    <source>
        <dbReference type="EMBL" id="MBW7466790.1"/>
    </source>
</evidence>
<dbReference type="PROSITE" id="PS51257">
    <property type="entry name" value="PROKAR_LIPOPROTEIN"/>
    <property type="match status" value="1"/>
</dbReference>
<evidence type="ECO:0000313" key="3">
    <source>
        <dbReference type="Proteomes" id="UP000813018"/>
    </source>
</evidence>
<sequence>MKFTLKTCLALLFGSVLFTSCENCKSPSITTFTETDTDWLAYTADAPTDGKPDTIWFTNDAGADIKFTRTQLYANNLPGDGFTFDDKCIDQMNAQAGAIIQDVTRKMPGLATYILKKPNDLQVKLLVEKLGTYEIQEENPTHASLTIDGLTYVDVFEVSIPGNDTDDKGKVKLVYFNKTHGFIRVEFYGGKFLQLQA</sequence>
<dbReference type="Proteomes" id="UP000813018">
    <property type="component" value="Unassembled WGS sequence"/>
</dbReference>
<feature type="signal peptide" evidence="1">
    <location>
        <begin position="1"/>
        <end position="21"/>
    </location>
</feature>
<gene>
    <name evidence="2" type="ORF">K0O23_06900</name>
</gene>
<keyword evidence="1" id="KW-0732">Signal</keyword>
<dbReference type="RefSeq" id="WP_219876668.1">
    <property type="nucleotide sequence ID" value="NZ_JAHYXK010000004.1"/>
</dbReference>